<name>A0A1L3GIW2_SYNAC</name>
<accession>A0A1L3GIW2</accession>
<organism evidence="1 2">
    <name type="scientific">Syntrophotalea acetylenica</name>
    <name type="common">Pelobacter acetylenicus</name>
    <dbReference type="NCBI Taxonomy" id="29542"/>
    <lineage>
        <taxon>Bacteria</taxon>
        <taxon>Pseudomonadati</taxon>
        <taxon>Thermodesulfobacteriota</taxon>
        <taxon>Desulfuromonadia</taxon>
        <taxon>Desulfuromonadales</taxon>
        <taxon>Syntrophotaleaceae</taxon>
        <taxon>Syntrophotalea</taxon>
    </lineage>
</organism>
<dbReference type="OrthoDB" id="9798341at2"/>
<dbReference type="KEGG" id="pace:A6070_07300"/>
<evidence type="ECO:0008006" key="3">
    <source>
        <dbReference type="Google" id="ProtNLM"/>
    </source>
</evidence>
<reference evidence="1 2" key="1">
    <citation type="journal article" date="2017" name="Genome Announc.">
        <title>Complete Genome Sequences of Two Acetylene-Fermenting Pelobacter acetylenicus Strains.</title>
        <authorList>
            <person name="Sutton J.M."/>
            <person name="Baesman S.M."/>
            <person name="Fierst J.L."/>
            <person name="Poret-Peterson A.T."/>
            <person name="Oremland R.S."/>
            <person name="Dunlap D.S."/>
            <person name="Akob D.M."/>
        </authorList>
    </citation>
    <scope>NUCLEOTIDE SEQUENCE [LARGE SCALE GENOMIC DNA]</scope>
    <source>
        <strain evidence="1 2">DSM 3247</strain>
    </source>
</reference>
<evidence type="ECO:0000313" key="2">
    <source>
        <dbReference type="Proteomes" id="UP000182264"/>
    </source>
</evidence>
<sequence length="310" mass="34339">MFRNWVMVFYMLFGFVSIAGSCWAGITGNQFTNGGDGIKTATAPPPGTYYRFYNFFYDAGKLADSHGDDLHADFDVFVYANVHRLIHFPGWKVLGADFFSNIVIPVVYTDIEVGAAGVRDDGWSVGDIFIEPVALAWHGERWDAAYGMGVWAPTGSCKASRPALPGKDYWSGMFSAGATVYLDAARTWSLSALGRYEIHGKKDGARITAGDDFHFEWGFGKALPPDWKLGPLQYWEIGMAGYAQWQVTDDRGSDVVWDKSVHDRVFAVGPEIRCVIPAWKTVVELRCEKEFGAVDRSEGVLTALVLTRAL</sequence>
<evidence type="ECO:0000313" key="1">
    <source>
        <dbReference type="EMBL" id="APG25873.1"/>
    </source>
</evidence>
<dbReference type="STRING" id="29542.A6070_07300"/>
<keyword evidence="2" id="KW-1185">Reference proteome</keyword>
<dbReference type="PROSITE" id="PS51257">
    <property type="entry name" value="PROKAR_LIPOPROTEIN"/>
    <property type="match status" value="1"/>
</dbReference>
<gene>
    <name evidence="1" type="ORF">A7E75_13270</name>
</gene>
<dbReference type="EMBL" id="CP015518">
    <property type="protein sequence ID" value="APG25873.1"/>
    <property type="molecule type" value="Genomic_DNA"/>
</dbReference>
<proteinExistence type="predicted"/>
<dbReference type="InterPro" id="IPR025737">
    <property type="entry name" value="FApF"/>
</dbReference>
<dbReference type="Pfam" id="PF13557">
    <property type="entry name" value="Phenol_MetA_deg"/>
    <property type="match status" value="1"/>
</dbReference>
<protein>
    <recommendedName>
        <fullName evidence="3">Transporter</fullName>
    </recommendedName>
</protein>
<dbReference type="RefSeq" id="WP_072287718.1">
    <property type="nucleotide sequence ID" value="NZ_CP015455.1"/>
</dbReference>
<dbReference type="AlphaFoldDB" id="A0A1L3GIW2"/>
<dbReference type="Proteomes" id="UP000182264">
    <property type="component" value="Chromosome"/>
</dbReference>